<organism evidence="1 2">
    <name type="scientific">Caminibacter mediatlanticus TB-2</name>
    <dbReference type="NCBI Taxonomy" id="391592"/>
    <lineage>
        <taxon>Bacteria</taxon>
        <taxon>Pseudomonadati</taxon>
        <taxon>Campylobacterota</taxon>
        <taxon>Epsilonproteobacteria</taxon>
        <taxon>Nautiliales</taxon>
        <taxon>Nautiliaceae</taxon>
        <taxon>Caminibacter</taxon>
    </lineage>
</organism>
<comment type="caution">
    <text evidence="1">The sequence shown here is derived from an EMBL/GenBank/DDBJ whole genome shotgun (WGS) entry which is preliminary data.</text>
</comment>
<gene>
    <name evidence="1" type="ORF">CMTB2_04052</name>
</gene>
<dbReference type="EMBL" id="ABCJ01000018">
    <property type="protein sequence ID" value="EDM22897.1"/>
    <property type="molecule type" value="Genomic_DNA"/>
</dbReference>
<dbReference type="AlphaFoldDB" id="A0AAI9AG46"/>
<evidence type="ECO:0000313" key="2">
    <source>
        <dbReference type="Proteomes" id="UP000003288"/>
    </source>
</evidence>
<name>A0AAI9AG46_9BACT</name>
<dbReference type="RefSeq" id="WP_007475767.1">
    <property type="nucleotide sequence ID" value="NZ_ABCJ01000018.1"/>
</dbReference>
<protein>
    <submittedName>
        <fullName evidence="1">Uncharacterized protein</fullName>
    </submittedName>
</protein>
<accession>A0AAI9AG46</accession>
<evidence type="ECO:0000313" key="1">
    <source>
        <dbReference type="EMBL" id="EDM22897.1"/>
    </source>
</evidence>
<proteinExistence type="predicted"/>
<sequence length="47" mass="5657">MYDSVEIWEDHFYLYNKDVNLIKNSAKNLNLNLTLHMPSYDINPKKN</sequence>
<dbReference type="Proteomes" id="UP000003288">
    <property type="component" value="Unassembled WGS sequence"/>
</dbReference>
<reference evidence="1 2" key="1">
    <citation type="journal article" date="2011" name="Stand. Genomic Sci.">
        <title>Draft genome sequence of Caminibacter mediatlanticus strain TB-2, an epsilonproteobacterium isolated from a deep-sea hydrothermal vent.</title>
        <authorList>
            <person name="Giovannelli D."/>
            <person name="Ferriera S."/>
            <person name="Johnson J."/>
            <person name="Kravitz S."/>
            <person name="Perez-Rodriguez I."/>
            <person name="Ricci J."/>
            <person name="O'Brien C."/>
            <person name="Voordeckers J.W."/>
            <person name="Bini E."/>
            <person name="Vetriani C."/>
        </authorList>
    </citation>
    <scope>NUCLEOTIDE SEQUENCE [LARGE SCALE GENOMIC DNA]</scope>
    <source>
        <strain evidence="1 2">TB-2</strain>
    </source>
</reference>